<name>A0A0Q0UBW8_9CORY</name>
<keyword evidence="2" id="KW-1185">Reference proteome</keyword>
<comment type="caution">
    <text evidence="1">The sequence shown here is derived from an EMBL/GenBank/DDBJ whole genome shotgun (WGS) entry which is preliminary data.</text>
</comment>
<dbReference type="PATRIC" id="fig|1544416.3.peg.1898"/>
<organism evidence="1 2">
    <name type="scientific">Corynebacterium oculi</name>
    <dbReference type="NCBI Taxonomy" id="1544416"/>
    <lineage>
        <taxon>Bacteria</taxon>
        <taxon>Bacillati</taxon>
        <taxon>Actinomycetota</taxon>
        <taxon>Actinomycetes</taxon>
        <taxon>Mycobacteriales</taxon>
        <taxon>Corynebacteriaceae</taxon>
        <taxon>Corynebacterium</taxon>
    </lineage>
</organism>
<dbReference type="EMBL" id="LKST01000003">
    <property type="protein sequence ID" value="KQB83825.1"/>
    <property type="molecule type" value="Genomic_DNA"/>
</dbReference>
<sequence>MEIKKPQDVNTAAVVATGLLGGWLSARETGIRPLGGALLAAAGVWAGRSWWAKTNPATTAALTATYVAGFGASHPLAKKIGSWPAVLTVTAAASGAAYLLSDAR</sequence>
<proteinExistence type="predicted"/>
<evidence type="ECO:0000313" key="2">
    <source>
        <dbReference type="Proteomes" id="UP000050517"/>
    </source>
</evidence>
<accession>A0A0Q0UBW8</accession>
<gene>
    <name evidence="1" type="ORF">Cocul_01898</name>
</gene>
<reference evidence="1 2" key="1">
    <citation type="submission" date="2015-10" db="EMBL/GenBank/DDBJ databases">
        <title>Corynebacteirum lowii and Corynebacterium oculi species nova, derived from human clinical disease and and emended description of Corynebacterium mastiditis.</title>
        <authorList>
            <person name="Bernard K."/>
            <person name="Pacheco A.L."/>
            <person name="Mcdougall C."/>
            <person name="Burtx T."/>
            <person name="Weibe D."/>
            <person name="Tyler S."/>
            <person name="Olson A.B."/>
            <person name="Cnockaert M."/>
            <person name="Eguchi H."/>
            <person name="Kuwahara T."/>
            <person name="Nakayama-Imaohji H."/>
            <person name="Boudewijins M."/>
            <person name="Van Hoecke F."/>
            <person name="Bernier A.-M."/>
            <person name="Vandamme P."/>
        </authorList>
    </citation>
    <scope>NUCLEOTIDE SEQUENCE [LARGE SCALE GENOMIC DNA]</scope>
    <source>
        <strain evidence="1 2">NML 130210</strain>
    </source>
</reference>
<dbReference type="AlphaFoldDB" id="A0A0Q0UBW8"/>
<dbReference type="Proteomes" id="UP000050517">
    <property type="component" value="Unassembled WGS sequence"/>
</dbReference>
<dbReference type="STRING" id="1544416.Cocul_01898"/>
<protein>
    <submittedName>
        <fullName evidence="1">Uncharacterized protein</fullName>
    </submittedName>
</protein>
<evidence type="ECO:0000313" key="1">
    <source>
        <dbReference type="EMBL" id="KQB83825.1"/>
    </source>
</evidence>